<dbReference type="Proteomes" id="UP001054854">
    <property type="component" value="Unassembled WGS sequence"/>
</dbReference>
<organism evidence="2 3">
    <name type="scientific">Streptomyces hygroscopicus</name>
    <dbReference type="NCBI Taxonomy" id="1912"/>
    <lineage>
        <taxon>Bacteria</taxon>
        <taxon>Bacillati</taxon>
        <taxon>Actinomycetota</taxon>
        <taxon>Actinomycetes</taxon>
        <taxon>Kitasatosporales</taxon>
        <taxon>Streptomycetaceae</taxon>
        <taxon>Streptomyces</taxon>
        <taxon>Streptomyces violaceusniger group</taxon>
    </lineage>
</organism>
<feature type="compositionally biased region" description="Basic residues" evidence="1">
    <location>
        <begin position="65"/>
        <end position="83"/>
    </location>
</feature>
<keyword evidence="3" id="KW-1185">Reference proteome</keyword>
<sequence>MPIGNMTTGAGSTKLAGIKGAHGLADEVIALLAAKAPRLDRALKKVARGGGEVVLLDGALIRTRRHTGKSNRKNYSGKHKSHTTAHQQHDNPRTLPRQDPDQHVQVGSGSVGALDRLATAALPCMCSRI</sequence>
<feature type="region of interest" description="Disordered" evidence="1">
    <location>
        <begin position="65"/>
        <end position="107"/>
    </location>
</feature>
<name>A0ABQ3U0T6_STRHY</name>
<evidence type="ECO:0000313" key="2">
    <source>
        <dbReference type="EMBL" id="GHJ29224.1"/>
    </source>
</evidence>
<gene>
    <name evidence="2" type="ORF">TPA0910_36570</name>
</gene>
<feature type="compositionally biased region" description="Basic and acidic residues" evidence="1">
    <location>
        <begin position="87"/>
        <end position="102"/>
    </location>
</feature>
<proteinExistence type="predicted"/>
<dbReference type="RefSeq" id="WP_236257454.1">
    <property type="nucleotide sequence ID" value="NZ_BNEK01000003.1"/>
</dbReference>
<dbReference type="EMBL" id="BNEK01000003">
    <property type="protein sequence ID" value="GHJ29224.1"/>
    <property type="molecule type" value="Genomic_DNA"/>
</dbReference>
<accession>A0ABQ3U0T6</accession>
<protein>
    <recommendedName>
        <fullName evidence="4">Transposase</fullName>
    </recommendedName>
</protein>
<evidence type="ECO:0000313" key="3">
    <source>
        <dbReference type="Proteomes" id="UP001054854"/>
    </source>
</evidence>
<evidence type="ECO:0008006" key="4">
    <source>
        <dbReference type="Google" id="ProtNLM"/>
    </source>
</evidence>
<evidence type="ECO:0000256" key="1">
    <source>
        <dbReference type="SAM" id="MobiDB-lite"/>
    </source>
</evidence>
<reference evidence="2" key="1">
    <citation type="submission" date="2024-05" db="EMBL/GenBank/DDBJ databases">
        <title>Whole genome shotgun sequence of Streptomyces hygroscopicus NBRC 113678.</title>
        <authorList>
            <person name="Komaki H."/>
            <person name="Tamura T."/>
        </authorList>
    </citation>
    <scope>NUCLEOTIDE SEQUENCE</scope>
    <source>
        <strain evidence="2">N11-34</strain>
    </source>
</reference>
<comment type="caution">
    <text evidence="2">The sequence shown here is derived from an EMBL/GenBank/DDBJ whole genome shotgun (WGS) entry which is preliminary data.</text>
</comment>